<reference evidence="3 4" key="1">
    <citation type="submission" date="2019-11" db="EMBL/GenBank/DDBJ databases">
        <title>Spirosoma endbachense sp. nov., isolated from a natural salt meadow.</title>
        <authorList>
            <person name="Rojas J."/>
            <person name="Ambika Manirajan B."/>
            <person name="Ratering S."/>
            <person name="Suarez C."/>
            <person name="Geissler-Plaum R."/>
            <person name="Schnell S."/>
        </authorList>
    </citation>
    <scope>NUCLEOTIDE SEQUENCE [LARGE SCALE GENOMIC DNA]</scope>
    <source>
        <strain evidence="3 4">I-24</strain>
    </source>
</reference>
<dbReference type="SMART" id="SM00448">
    <property type="entry name" value="REC"/>
    <property type="match status" value="1"/>
</dbReference>
<evidence type="ECO:0000259" key="2">
    <source>
        <dbReference type="PROSITE" id="PS50110"/>
    </source>
</evidence>
<dbReference type="SUPFAM" id="SSF52172">
    <property type="entry name" value="CheY-like"/>
    <property type="match status" value="1"/>
</dbReference>
<dbReference type="InterPro" id="IPR011006">
    <property type="entry name" value="CheY-like_superfamily"/>
</dbReference>
<evidence type="ECO:0000313" key="4">
    <source>
        <dbReference type="Proteomes" id="UP000464577"/>
    </source>
</evidence>
<dbReference type="InterPro" id="IPR052893">
    <property type="entry name" value="TCS_response_regulator"/>
</dbReference>
<proteinExistence type="predicted"/>
<evidence type="ECO:0000256" key="1">
    <source>
        <dbReference type="PROSITE-ProRule" id="PRU00169"/>
    </source>
</evidence>
<accession>A0A6P1VMU0</accession>
<dbReference type="InterPro" id="IPR001789">
    <property type="entry name" value="Sig_transdc_resp-reg_receiver"/>
</dbReference>
<dbReference type="KEGG" id="senf:GJR95_01425"/>
<dbReference type="EMBL" id="CP045997">
    <property type="protein sequence ID" value="QHV93768.1"/>
    <property type="molecule type" value="Genomic_DNA"/>
</dbReference>
<dbReference type="PROSITE" id="PS50110">
    <property type="entry name" value="RESPONSE_REGULATORY"/>
    <property type="match status" value="1"/>
</dbReference>
<protein>
    <submittedName>
        <fullName evidence="3">Response regulator</fullName>
    </submittedName>
</protein>
<keyword evidence="1" id="KW-0597">Phosphoprotein</keyword>
<name>A0A6P1VMU0_9BACT</name>
<dbReference type="Proteomes" id="UP000464577">
    <property type="component" value="Chromosome"/>
</dbReference>
<organism evidence="3 4">
    <name type="scientific">Spirosoma endbachense</name>
    <dbReference type="NCBI Taxonomy" id="2666025"/>
    <lineage>
        <taxon>Bacteria</taxon>
        <taxon>Pseudomonadati</taxon>
        <taxon>Bacteroidota</taxon>
        <taxon>Cytophagia</taxon>
        <taxon>Cytophagales</taxon>
        <taxon>Cytophagaceae</taxon>
        <taxon>Spirosoma</taxon>
    </lineage>
</organism>
<feature type="domain" description="Response regulatory" evidence="2">
    <location>
        <begin position="10"/>
        <end position="130"/>
    </location>
</feature>
<dbReference type="Pfam" id="PF00072">
    <property type="entry name" value="Response_reg"/>
    <property type="match status" value="1"/>
</dbReference>
<keyword evidence="4" id="KW-1185">Reference proteome</keyword>
<sequence>MALQTNRQLEVVLIDDDDDDFYLLKQAFKAYSNQLVLRHLSSSTELSELLSSVSALPDLILLDFHMPLLTGLELVATLKQNLNLYRIPIVIWSGSLDASQVVQCYQAGASSVILKSDDQPSLERSVRALCIYWFETVQLPTYM</sequence>
<gene>
    <name evidence="3" type="ORF">GJR95_01425</name>
</gene>
<dbReference type="GO" id="GO:0000160">
    <property type="term" value="P:phosphorelay signal transduction system"/>
    <property type="evidence" value="ECO:0007669"/>
    <property type="project" value="InterPro"/>
</dbReference>
<dbReference type="PANTHER" id="PTHR44520">
    <property type="entry name" value="RESPONSE REGULATOR RCP1-RELATED"/>
    <property type="match status" value="1"/>
</dbReference>
<dbReference type="PANTHER" id="PTHR44520:SF2">
    <property type="entry name" value="RESPONSE REGULATOR RCP1"/>
    <property type="match status" value="1"/>
</dbReference>
<evidence type="ECO:0000313" key="3">
    <source>
        <dbReference type="EMBL" id="QHV93768.1"/>
    </source>
</evidence>
<dbReference type="Gene3D" id="3.40.50.2300">
    <property type="match status" value="1"/>
</dbReference>
<dbReference type="AlphaFoldDB" id="A0A6P1VMU0"/>
<dbReference type="RefSeq" id="WP_162384188.1">
    <property type="nucleotide sequence ID" value="NZ_CP045997.1"/>
</dbReference>
<feature type="modified residue" description="4-aspartylphosphate" evidence="1">
    <location>
        <position position="63"/>
    </location>
</feature>